<keyword evidence="2 5" id="KW-0812">Transmembrane</keyword>
<feature type="transmembrane region" description="Helical" evidence="5">
    <location>
        <begin position="293"/>
        <end position="312"/>
    </location>
</feature>
<dbReference type="GO" id="GO:0005886">
    <property type="term" value="C:plasma membrane"/>
    <property type="evidence" value="ECO:0007669"/>
    <property type="project" value="TreeGrafter"/>
</dbReference>
<dbReference type="InterPro" id="IPR004481">
    <property type="entry name" value="K/Na/Ca-exchanger"/>
</dbReference>
<dbReference type="Pfam" id="PF01699">
    <property type="entry name" value="Na_Ca_ex"/>
    <property type="match status" value="2"/>
</dbReference>
<feature type="domain" description="Sodium/calcium exchanger membrane region" evidence="6">
    <location>
        <begin position="12"/>
        <end position="151"/>
    </location>
</feature>
<evidence type="ECO:0000313" key="8">
    <source>
        <dbReference type="Proteomes" id="UP000295701"/>
    </source>
</evidence>
<dbReference type="GO" id="GO:0006874">
    <property type="term" value="P:intracellular calcium ion homeostasis"/>
    <property type="evidence" value="ECO:0007669"/>
    <property type="project" value="TreeGrafter"/>
</dbReference>
<dbReference type="Proteomes" id="UP000295701">
    <property type="component" value="Unassembled WGS sequence"/>
</dbReference>
<evidence type="ECO:0000256" key="4">
    <source>
        <dbReference type="ARBA" id="ARBA00023136"/>
    </source>
</evidence>
<feature type="domain" description="Sodium/calcium exchanger membrane region" evidence="6">
    <location>
        <begin position="194"/>
        <end position="338"/>
    </location>
</feature>
<keyword evidence="4 5" id="KW-0472">Membrane</keyword>
<protein>
    <submittedName>
        <fullName evidence="7">Sodium:calcium antiporter</fullName>
    </submittedName>
</protein>
<dbReference type="PANTHER" id="PTHR10846">
    <property type="entry name" value="SODIUM/POTASSIUM/CALCIUM EXCHANGER"/>
    <property type="match status" value="1"/>
</dbReference>
<evidence type="ECO:0000256" key="5">
    <source>
        <dbReference type="SAM" id="Phobius"/>
    </source>
</evidence>
<keyword evidence="3 5" id="KW-1133">Transmembrane helix</keyword>
<feature type="transmembrane region" description="Helical" evidence="5">
    <location>
        <begin position="252"/>
        <end position="273"/>
    </location>
</feature>
<keyword evidence="8" id="KW-1185">Reference proteome</keyword>
<comment type="subcellular location">
    <subcellularLocation>
        <location evidence="1">Membrane</location>
        <topology evidence="1">Multi-pass membrane protein</topology>
    </subcellularLocation>
</comment>
<accession>A0A4R6ABC1</accession>
<dbReference type="InterPro" id="IPR044880">
    <property type="entry name" value="NCX_ion-bd_dom_sf"/>
</dbReference>
<proteinExistence type="predicted"/>
<evidence type="ECO:0000256" key="3">
    <source>
        <dbReference type="ARBA" id="ARBA00022989"/>
    </source>
</evidence>
<organism evidence="7 8">
    <name type="scientific">Palleronia sediminis</name>
    <dbReference type="NCBI Taxonomy" id="2547833"/>
    <lineage>
        <taxon>Bacteria</taxon>
        <taxon>Pseudomonadati</taxon>
        <taxon>Pseudomonadota</taxon>
        <taxon>Alphaproteobacteria</taxon>
        <taxon>Rhodobacterales</taxon>
        <taxon>Roseobacteraceae</taxon>
        <taxon>Palleronia</taxon>
    </lineage>
</organism>
<reference evidence="7 8" key="1">
    <citation type="submission" date="2019-03" db="EMBL/GenBank/DDBJ databases">
        <title>Primorskyibacter sp. SS33 isolated from sediments.</title>
        <authorList>
            <person name="Xunke S."/>
        </authorList>
    </citation>
    <scope>NUCLEOTIDE SEQUENCE [LARGE SCALE GENOMIC DNA]</scope>
    <source>
        <strain evidence="7 8">SS33</strain>
    </source>
</reference>
<feature type="transmembrane region" description="Helical" evidence="5">
    <location>
        <begin position="74"/>
        <end position="93"/>
    </location>
</feature>
<dbReference type="OrthoDB" id="153124at2"/>
<comment type="caution">
    <text evidence="7">The sequence shown here is derived from an EMBL/GenBank/DDBJ whole genome shotgun (WGS) entry which is preliminary data.</text>
</comment>
<feature type="transmembrane region" description="Helical" evidence="5">
    <location>
        <begin position="134"/>
        <end position="153"/>
    </location>
</feature>
<feature type="transmembrane region" description="Helical" evidence="5">
    <location>
        <begin position="46"/>
        <end position="68"/>
    </location>
</feature>
<dbReference type="PANTHER" id="PTHR10846:SF8">
    <property type="entry name" value="INNER MEMBRANE PROTEIN YRBG"/>
    <property type="match status" value="1"/>
</dbReference>
<dbReference type="InterPro" id="IPR004837">
    <property type="entry name" value="NaCa_Exmemb"/>
</dbReference>
<sequence length="351" mass="36247">MFDDLSVTLLMTFFAIAGAAVVLSSIKATELADIIADRTRMGEAMAGGLILGAATSLAGVVVSVDAAMSGDASYAFSNAVGGIAAQTLFLALADMLHKNANLEHAAAEPANLFQAVMLIMLMSLPLAAMAGPEMAYLGIHPMSVLLFLAYLYCARTAGYVADDPMWKPVQTGDTREDEPEDPEEADRSAFRPAMTFVGLVAVMGAGGWVISQIGGTFITRFGLASSLVGSLITAVVTSLPELVTTLVAVRRGALQLAVGGIIGGNTFDTLFLVASDVAYRDGSIYHAVGASDLYWLATGILMTAILLAGLILRQRRGPARIGVESVAMICVYGAAVLLEVFGRGGGGGTGG</sequence>
<dbReference type="AlphaFoldDB" id="A0A4R6ABC1"/>
<feature type="transmembrane region" description="Helical" evidence="5">
    <location>
        <begin position="217"/>
        <end position="240"/>
    </location>
</feature>
<evidence type="ECO:0000256" key="1">
    <source>
        <dbReference type="ARBA" id="ARBA00004141"/>
    </source>
</evidence>
<evidence type="ECO:0000259" key="6">
    <source>
        <dbReference type="Pfam" id="PF01699"/>
    </source>
</evidence>
<gene>
    <name evidence="7" type="ORF">E2L08_10815</name>
</gene>
<name>A0A4R6ABC1_9RHOB</name>
<feature type="transmembrane region" description="Helical" evidence="5">
    <location>
        <begin position="6"/>
        <end position="26"/>
    </location>
</feature>
<feature type="transmembrane region" description="Helical" evidence="5">
    <location>
        <begin position="105"/>
        <end position="128"/>
    </location>
</feature>
<evidence type="ECO:0000256" key="2">
    <source>
        <dbReference type="ARBA" id="ARBA00022692"/>
    </source>
</evidence>
<dbReference type="GO" id="GO:0008273">
    <property type="term" value="F:calcium, potassium:sodium antiporter activity"/>
    <property type="evidence" value="ECO:0007669"/>
    <property type="project" value="TreeGrafter"/>
</dbReference>
<dbReference type="RefSeq" id="WP_133397097.1">
    <property type="nucleotide sequence ID" value="NZ_SNAA01000011.1"/>
</dbReference>
<dbReference type="GO" id="GO:0005262">
    <property type="term" value="F:calcium channel activity"/>
    <property type="evidence" value="ECO:0007669"/>
    <property type="project" value="TreeGrafter"/>
</dbReference>
<evidence type="ECO:0000313" key="7">
    <source>
        <dbReference type="EMBL" id="TDL78423.1"/>
    </source>
</evidence>
<dbReference type="Gene3D" id="1.20.1420.30">
    <property type="entry name" value="NCX, central ion-binding region"/>
    <property type="match status" value="2"/>
</dbReference>
<dbReference type="EMBL" id="SNAA01000011">
    <property type="protein sequence ID" value="TDL78423.1"/>
    <property type="molecule type" value="Genomic_DNA"/>
</dbReference>
<feature type="transmembrane region" description="Helical" evidence="5">
    <location>
        <begin position="193"/>
        <end position="211"/>
    </location>
</feature>